<keyword evidence="5" id="KW-1185">Reference proteome</keyword>
<reference evidence="5" key="1">
    <citation type="journal article" date="2015" name="Genome Announc.">
        <title>Genome sequence of the AIDS-associated pathogen Penicillium marneffei (ATCC18224) and its near taxonomic relative Talaromyces stipitatus (ATCC10500).</title>
        <authorList>
            <person name="Nierman W.C."/>
            <person name="Fedorova-Abrams N.D."/>
            <person name="Andrianopoulos A."/>
        </authorList>
    </citation>
    <scope>NUCLEOTIDE SEQUENCE [LARGE SCALE GENOMIC DNA]</scope>
    <source>
        <strain evidence="5">ATCC 10500 / CBS 375.48 / QM 6759 / NRRL 1006</strain>
    </source>
</reference>
<dbReference type="InterPro" id="IPR036291">
    <property type="entry name" value="NAD(P)-bd_dom_sf"/>
</dbReference>
<sequence>MSKLIVVTGITGVQGGSVARTYLNTPGWKVRGVTRNKSSERAKFWASNGVEMVEANLDDISSLKSAFQGANIIFGVTDFWTIFKDPESMTKKKPSQDITEYCFEVELQQGKNLADSAASIPALERYIFSSMANAIKSSYGKYRQLYHMDSKAFAADYAKSLPGLNGKFSQIQAPIYFNLTLLTDLMKNTDGTYRIKGIGSGDAPIPFGHVAKDFGPCVRAVANAEPGINLFAVGEELSWNRYLDTWCGSQGVLKGGYDEQSLDWWMEKLPGLGREFGENVLFSTEFGYAGNDPSVIRPSQLGVKMTTFREYCAETDFSRIL</sequence>
<evidence type="ECO:0000259" key="3">
    <source>
        <dbReference type="Pfam" id="PF05368"/>
    </source>
</evidence>
<dbReference type="OrthoDB" id="3358371at2759"/>
<dbReference type="OMA" id="LYHMDSK"/>
<dbReference type="RefSeq" id="XP_002481474.1">
    <property type="nucleotide sequence ID" value="XM_002481429.1"/>
</dbReference>
<dbReference type="Gene3D" id="3.40.50.720">
    <property type="entry name" value="NAD(P)-binding Rossmann-like Domain"/>
    <property type="match status" value="1"/>
</dbReference>
<feature type="domain" description="NmrA-like" evidence="3">
    <location>
        <begin position="1"/>
        <end position="224"/>
    </location>
</feature>
<protein>
    <submittedName>
        <fullName evidence="4">NAD dependent epimerase/dehydratase, putative</fullName>
    </submittedName>
</protein>
<dbReference type="InParanoid" id="B8MCV6"/>
<dbReference type="GeneID" id="8105773"/>
<dbReference type="EMBL" id="EQ962655">
    <property type="protein sequence ID" value="EED17482.1"/>
    <property type="molecule type" value="Genomic_DNA"/>
</dbReference>
<dbReference type="PANTHER" id="PTHR42748:SF26">
    <property type="entry name" value="NMRA-LIKE DOMAIN-CONTAINING PROTEIN"/>
    <property type="match status" value="1"/>
</dbReference>
<dbReference type="AlphaFoldDB" id="B8MCV6"/>
<dbReference type="InterPro" id="IPR051164">
    <property type="entry name" value="NmrA-like_oxidored"/>
</dbReference>
<name>B8MCV6_TALSN</name>
<comment type="similarity">
    <text evidence="1">Belongs to the NmrA-type oxidoreductase family.</text>
</comment>
<evidence type="ECO:0000313" key="4">
    <source>
        <dbReference type="EMBL" id="EED17482.1"/>
    </source>
</evidence>
<dbReference type="VEuPathDB" id="FungiDB:TSTA_113080"/>
<evidence type="ECO:0000256" key="1">
    <source>
        <dbReference type="ARBA" id="ARBA00006328"/>
    </source>
</evidence>
<keyword evidence="2" id="KW-0521">NADP</keyword>
<dbReference type="PANTHER" id="PTHR42748">
    <property type="entry name" value="NITROGEN METABOLITE REPRESSION PROTEIN NMRA FAMILY MEMBER"/>
    <property type="match status" value="1"/>
</dbReference>
<dbReference type="STRING" id="441959.B8MCV6"/>
<accession>B8MCV6</accession>
<evidence type="ECO:0000313" key="5">
    <source>
        <dbReference type="Proteomes" id="UP000001745"/>
    </source>
</evidence>
<evidence type="ECO:0000256" key="2">
    <source>
        <dbReference type="ARBA" id="ARBA00022857"/>
    </source>
</evidence>
<dbReference type="HOGENOM" id="CLU_007383_8_6_1"/>
<organism evidence="4 5">
    <name type="scientific">Talaromyces stipitatus (strain ATCC 10500 / CBS 375.48 / QM 6759 / NRRL 1006)</name>
    <name type="common">Penicillium stipitatum</name>
    <dbReference type="NCBI Taxonomy" id="441959"/>
    <lineage>
        <taxon>Eukaryota</taxon>
        <taxon>Fungi</taxon>
        <taxon>Dikarya</taxon>
        <taxon>Ascomycota</taxon>
        <taxon>Pezizomycotina</taxon>
        <taxon>Eurotiomycetes</taxon>
        <taxon>Eurotiomycetidae</taxon>
        <taxon>Eurotiales</taxon>
        <taxon>Trichocomaceae</taxon>
        <taxon>Talaromyces</taxon>
        <taxon>Talaromyces sect. Talaromyces</taxon>
    </lineage>
</organism>
<dbReference type="Proteomes" id="UP000001745">
    <property type="component" value="Unassembled WGS sequence"/>
</dbReference>
<proteinExistence type="inferred from homology"/>
<gene>
    <name evidence="4" type="ORF">TSTA_113080</name>
</gene>
<dbReference type="eggNOG" id="ENOG502SHS9">
    <property type="taxonomic scope" value="Eukaryota"/>
</dbReference>
<dbReference type="Gene3D" id="3.90.25.10">
    <property type="entry name" value="UDP-galactose 4-epimerase, domain 1"/>
    <property type="match status" value="1"/>
</dbReference>
<dbReference type="SUPFAM" id="SSF51735">
    <property type="entry name" value="NAD(P)-binding Rossmann-fold domains"/>
    <property type="match status" value="1"/>
</dbReference>
<dbReference type="Pfam" id="PF05368">
    <property type="entry name" value="NmrA"/>
    <property type="match status" value="1"/>
</dbReference>
<dbReference type="GO" id="GO:0005634">
    <property type="term" value="C:nucleus"/>
    <property type="evidence" value="ECO:0007669"/>
    <property type="project" value="TreeGrafter"/>
</dbReference>
<dbReference type="PhylomeDB" id="B8MCV6"/>
<dbReference type="InterPro" id="IPR008030">
    <property type="entry name" value="NmrA-like"/>
</dbReference>